<gene>
    <name evidence="1" type="ORF">AEK19_MT1033</name>
</gene>
<dbReference type="EMBL" id="KY774314">
    <property type="protein sequence ID" value="ART31255.1"/>
    <property type="molecule type" value="Genomic_DNA"/>
</dbReference>
<sequence>MLAFHQPLRFFHRIDSIELPSDPSRQFYSTYRSRLTVNSPQQ</sequence>
<geneLocation type="mitochondrion" evidence="1"/>
<name>A0A1Y0B1C5_9LAMI</name>
<evidence type="ECO:0000313" key="1">
    <source>
        <dbReference type="EMBL" id="ART31255.1"/>
    </source>
</evidence>
<reference evidence="1" key="1">
    <citation type="submission" date="2017-03" db="EMBL/GenBank/DDBJ databases">
        <title>The mitochondrial genome of the carnivorous plant Utricularia reniformis (Lentibulariaceae): structure, comparative analysis and evolutionary landmarks.</title>
        <authorList>
            <person name="Silva S.R."/>
            <person name="Alvarenga D.O."/>
            <person name="Michael T.P."/>
            <person name="Miranda V.F.O."/>
            <person name="Varani A.M."/>
        </authorList>
    </citation>
    <scope>NUCLEOTIDE SEQUENCE</scope>
</reference>
<protein>
    <submittedName>
        <fullName evidence="1">Uncharacterized protein</fullName>
    </submittedName>
</protein>
<keyword evidence="1" id="KW-0496">Mitochondrion</keyword>
<dbReference type="AlphaFoldDB" id="A0A1Y0B1C5"/>
<accession>A0A1Y0B1C5</accession>
<proteinExistence type="predicted"/>
<organism evidence="1">
    <name type="scientific">Utricularia reniformis</name>
    <dbReference type="NCBI Taxonomy" id="192314"/>
    <lineage>
        <taxon>Eukaryota</taxon>
        <taxon>Viridiplantae</taxon>
        <taxon>Streptophyta</taxon>
        <taxon>Embryophyta</taxon>
        <taxon>Tracheophyta</taxon>
        <taxon>Spermatophyta</taxon>
        <taxon>Magnoliopsida</taxon>
        <taxon>eudicotyledons</taxon>
        <taxon>Gunneridae</taxon>
        <taxon>Pentapetalae</taxon>
        <taxon>asterids</taxon>
        <taxon>lamiids</taxon>
        <taxon>Lamiales</taxon>
        <taxon>Lentibulariaceae</taxon>
        <taxon>Utricularia</taxon>
    </lineage>
</organism>